<feature type="compositionally biased region" description="Low complexity" evidence="2">
    <location>
        <begin position="1506"/>
        <end position="1518"/>
    </location>
</feature>
<feature type="region of interest" description="Disordered" evidence="2">
    <location>
        <begin position="918"/>
        <end position="1595"/>
    </location>
</feature>
<feature type="compositionally biased region" description="Polar residues" evidence="2">
    <location>
        <begin position="55"/>
        <end position="75"/>
    </location>
</feature>
<dbReference type="InterPro" id="IPR038792">
    <property type="entry name" value="CFAP97D1/2"/>
</dbReference>
<feature type="compositionally biased region" description="Polar residues" evidence="2">
    <location>
        <begin position="1416"/>
        <end position="1443"/>
    </location>
</feature>
<feature type="compositionally biased region" description="Polar residues" evidence="2">
    <location>
        <begin position="1045"/>
        <end position="1058"/>
    </location>
</feature>
<keyword evidence="4" id="KW-1185">Reference proteome</keyword>
<feature type="compositionally biased region" description="Polar residues" evidence="2">
    <location>
        <begin position="1109"/>
        <end position="1127"/>
    </location>
</feature>
<feature type="region of interest" description="Disordered" evidence="2">
    <location>
        <begin position="878"/>
        <end position="897"/>
    </location>
</feature>
<accession>A0AAD5X779</accession>
<feature type="region of interest" description="Disordered" evidence="2">
    <location>
        <begin position="791"/>
        <end position="816"/>
    </location>
</feature>
<feature type="compositionally biased region" description="Polar residues" evidence="2">
    <location>
        <begin position="682"/>
        <end position="708"/>
    </location>
</feature>
<feature type="compositionally biased region" description="Polar residues" evidence="2">
    <location>
        <begin position="1068"/>
        <end position="1094"/>
    </location>
</feature>
<gene>
    <name evidence="3" type="ORF">HK097_004254</name>
</gene>
<dbReference type="Pfam" id="PF13879">
    <property type="entry name" value="Hmw_CFAP97"/>
    <property type="match status" value="1"/>
</dbReference>
<dbReference type="Proteomes" id="UP001212841">
    <property type="component" value="Unassembled WGS sequence"/>
</dbReference>
<dbReference type="PANTHER" id="PTHR33768:SF3">
    <property type="entry name" value="MIP11318P"/>
    <property type="match status" value="1"/>
</dbReference>
<evidence type="ECO:0000256" key="1">
    <source>
        <dbReference type="ARBA" id="ARBA00008315"/>
    </source>
</evidence>
<feature type="compositionally biased region" description="Polar residues" evidence="2">
    <location>
        <begin position="992"/>
        <end position="1020"/>
    </location>
</feature>
<feature type="compositionally biased region" description="Acidic residues" evidence="2">
    <location>
        <begin position="405"/>
        <end position="417"/>
    </location>
</feature>
<dbReference type="EMBL" id="JADGJD010000207">
    <property type="protein sequence ID" value="KAJ3053440.1"/>
    <property type="molecule type" value="Genomic_DNA"/>
</dbReference>
<name>A0AAD5X779_9FUNG</name>
<feature type="compositionally biased region" description="Low complexity" evidence="2">
    <location>
        <begin position="791"/>
        <end position="800"/>
    </location>
</feature>
<feature type="compositionally biased region" description="Basic and acidic residues" evidence="2">
    <location>
        <begin position="511"/>
        <end position="526"/>
    </location>
</feature>
<feature type="region of interest" description="Disordered" evidence="2">
    <location>
        <begin position="1"/>
        <end position="89"/>
    </location>
</feature>
<protein>
    <submittedName>
        <fullName evidence="3">Uncharacterized protein</fullName>
    </submittedName>
</protein>
<feature type="compositionally biased region" description="Polar residues" evidence="2">
    <location>
        <begin position="1470"/>
        <end position="1505"/>
    </location>
</feature>
<feature type="compositionally biased region" description="Basic and acidic residues" evidence="2">
    <location>
        <begin position="14"/>
        <end position="30"/>
    </location>
</feature>
<feature type="compositionally biased region" description="Low complexity" evidence="2">
    <location>
        <begin position="940"/>
        <end position="953"/>
    </location>
</feature>
<sequence>MSTAPLPALPGRDAAGKRTTEHVTRIDVVRRSSSPTERPKTRSGPQDRPIAASAEPNTTPRKTSLTITQPSSKYGSKSKLPRPTSSQKRLIPSACLSVPRQKDLWEHRHYPTIHPTCNKLLSRRWEEHAKNLHLRKLKEARASVDNKVPRRYPHLEMRLKRLQIEEERLYEIERSNHILLDRIAFQLVNASQVSDLEQARRIAHVEDELGGHWNAAGTLNGPKRRKDWEKIQNENMTILQRIEDKAPYYDRRKWLEERHKSLSYLANIAQYPLPYYRELGLISEDPDFPGYLSDLQQDGEPPDAQEEGQPAAEEEAQLEEDGAEPDGRPVTRNGGGFKGEGEESESEGEENVGEEGLDADVEERELPPPGETGDERPPTRPGTVGGSLDEGLAQEDTQPEVQPEATEEEHIEPEAPVEDTQPIPAEEPPADDAIREPEPPQQDDDQPKPNTSTTYQSDFTNPYEQEYEVEEPHPQSEEPTPKTPSRGPSRYGSQTQILAGDEDARYTQYESDDHSFGDENYGERFMSRTGAPDEGLGMTKSQSMTPPEPAPVSSAQSQIFAGDEGTRYDHGSMEFVPAGEETGEGPMSRVGAQGLGMNKSRSLAPVEPVEPPQAPREPSQYGTESQIFAGNEGARYDDGSGEFASAGEETGEGAMSRVGTQGLGMHKSRSFAPVQSDEAETENLQPQPNRKRSQYGTESQIFAGNEGTTYDYGPGEFVIAGEETGEGALSRVGAQGLGMAKKSASLVAAEPDPVVVKGQLNRGASQHGHTSQIFAADEGTRYDAGSQEFATAGEETGEGAMSRVGARGLGARKSTSEVVFEPEPVVEEVQPSRGVSRYGTQSQVFAGDEGARYEAGCQEFADVGHEIGEGAMSRVGARGLAGSQKGSQKDVRGQEVKQGVVGESVGVEVEPQAVIETGVTDSRVADEPTSSSVRGSQANLRSSSRISSIARLSTGGAPDVADQPKAASVRGSRAKLISRTASAQLPGDVPQPTASVRGSLANIASRTSSTAQLPVSTVDDTQPVPASVPEPAARSPAASRRGSRTNLTSRTGSTTQLPASAAGDLQQPVPSSVHASRTSLKGTSRTGSNIQLTSEAPAEPPTVSRPAARTSQTNLTSASRAGSNAQLSKEAPAVARSIPPSVRGSQSDLKDTTRSGSFARRAAESTPLPASTQASQSNLQSGSRAASNARLSNDEVVREAIQPPSSVRGSQNSLPASSRHGSNAQIQNVGPEPAPSSRVSRDASRTASASDLQGATPVEPTPGSVRWSQKDLRSASRAGSTANIDGSPSALTTNDQLSKSVHSSQLELRPLSRTPSSSKIQQNDAPGSVKSSQVDLRPGSRVVSVAQIAGGNTHVNSSQRDLRQESRVGSSAQVVSDQPAASRTGSRVQLGEGNVPQAAPERVASVRSSQRDLRQDSQAGSSVQVNNVGTSQPMASRTGSTVQLGGGGDVPPTGVASVRSSQRDVRAPSRTASTNQIPNNDASQQRLPSQSNRASQQNLSTTSRAPSQSFNQPSQPQSIGRPSSASVRASQQNSRSTSRIGSQQFLTDRVATEGVVSGFGGGSNRQTVSSLSGDAGRPPLVPGLPGSKRGSVVEV</sequence>
<feature type="compositionally biased region" description="Polar residues" evidence="2">
    <location>
        <begin position="1313"/>
        <end position="1334"/>
    </location>
</feature>
<feature type="compositionally biased region" description="Polar residues" evidence="2">
    <location>
        <begin position="1203"/>
        <end position="1228"/>
    </location>
</feature>
<reference evidence="3" key="1">
    <citation type="submission" date="2020-05" db="EMBL/GenBank/DDBJ databases">
        <title>Phylogenomic resolution of chytrid fungi.</title>
        <authorList>
            <person name="Stajich J.E."/>
            <person name="Amses K."/>
            <person name="Simmons R."/>
            <person name="Seto K."/>
            <person name="Myers J."/>
            <person name="Bonds A."/>
            <person name="Quandt C.A."/>
            <person name="Barry K."/>
            <person name="Liu P."/>
            <person name="Grigoriev I."/>
            <person name="Longcore J.E."/>
            <person name="James T.Y."/>
        </authorList>
    </citation>
    <scope>NUCLEOTIDE SEQUENCE</scope>
    <source>
        <strain evidence="3">JEL0318</strain>
    </source>
</reference>
<feature type="compositionally biased region" description="Polar residues" evidence="2">
    <location>
        <begin position="1277"/>
        <end position="1306"/>
    </location>
</feature>
<comment type="similarity">
    <text evidence="1">Belongs to the CFAP97 family.</text>
</comment>
<evidence type="ECO:0000313" key="3">
    <source>
        <dbReference type="EMBL" id="KAJ3053440.1"/>
    </source>
</evidence>
<feature type="region of interest" description="Disordered" evidence="2">
    <location>
        <begin position="287"/>
        <end position="708"/>
    </location>
</feature>
<evidence type="ECO:0000313" key="4">
    <source>
        <dbReference type="Proteomes" id="UP001212841"/>
    </source>
</evidence>
<dbReference type="PANTHER" id="PTHR33768">
    <property type="entry name" value="MIP11318P"/>
    <property type="match status" value="1"/>
</dbReference>
<evidence type="ECO:0000256" key="2">
    <source>
        <dbReference type="SAM" id="MobiDB-lite"/>
    </source>
</evidence>
<feature type="compositionally biased region" description="Acidic residues" evidence="2">
    <location>
        <begin position="342"/>
        <end position="363"/>
    </location>
</feature>
<feature type="compositionally biased region" description="Acidic residues" evidence="2">
    <location>
        <begin position="300"/>
        <end position="324"/>
    </location>
</feature>
<comment type="caution">
    <text evidence="3">The sequence shown here is derived from an EMBL/GenBank/DDBJ whole genome shotgun (WGS) entry which is preliminary data.</text>
</comment>
<feature type="compositionally biased region" description="Polar residues" evidence="2">
    <location>
        <begin position="1367"/>
        <end position="1387"/>
    </location>
</feature>
<dbReference type="InterPro" id="IPR029488">
    <property type="entry name" value="Hmw/CFAP97"/>
</dbReference>
<feature type="compositionally biased region" description="Polar residues" evidence="2">
    <location>
        <begin position="448"/>
        <end position="463"/>
    </location>
</feature>
<feature type="compositionally biased region" description="Polar residues" evidence="2">
    <location>
        <begin position="928"/>
        <end position="939"/>
    </location>
</feature>
<proteinExistence type="inferred from homology"/>
<feature type="compositionally biased region" description="Polar residues" evidence="2">
    <location>
        <begin position="1520"/>
        <end position="1546"/>
    </location>
</feature>
<feature type="compositionally biased region" description="Low complexity" evidence="2">
    <location>
        <begin position="1023"/>
        <end position="1040"/>
    </location>
</feature>
<organism evidence="3 4">
    <name type="scientific">Rhizophlyctis rosea</name>
    <dbReference type="NCBI Taxonomy" id="64517"/>
    <lineage>
        <taxon>Eukaryota</taxon>
        <taxon>Fungi</taxon>
        <taxon>Fungi incertae sedis</taxon>
        <taxon>Chytridiomycota</taxon>
        <taxon>Chytridiomycota incertae sedis</taxon>
        <taxon>Chytridiomycetes</taxon>
        <taxon>Rhizophlyctidales</taxon>
        <taxon>Rhizophlyctidaceae</taxon>
        <taxon>Rhizophlyctis</taxon>
    </lineage>
</organism>
<feature type="compositionally biased region" description="Polar residues" evidence="2">
    <location>
        <begin position="1168"/>
        <end position="1191"/>
    </location>
</feature>
<feature type="compositionally biased region" description="Basic and acidic residues" evidence="2">
    <location>
        <begin position="470"/>
        <end position="480"/>
    </location>
</feature>